<dbReference type="STRING" id="307507.A0A2V0PFT1"/>
<gene>
    <name evidence="3" type="ORF">Rsub_08038</name>
</gene>
<dbReference type="InterPro" id="IPR000873">
    <property type="entry name" value="AMP-dep_synth/lig_dom"/>
</dbReference>
<feature type="non-terminal residue" evidence="3">
    <location>
        <position position="1236"/>
    </location>
</feature>
<proteinExistence type="predicted"/>
<evidence type="ECO:0000256" key="1">
    <source>
        <dbReference type="SAM" id="MobiDB-lite"/>
    </source>
</evidence>
<dbReference type="Gene3D" id="2.60.120.200">
    <property type="match status" value="2"/>
</dbReference>
<dbReference type="AlphaFoldDB" id="A0A2V0PFT1"/>
<dbReference type="SMART" id="SM00159">
    <property type="entry name" value="PTX"/>
    <property type="match status" value="1"/>
</dbReference>
<name>A0A2V0PFT1_9CHLO</name>
<dbReference type="InterPro" id="IPR020845">
    <property type="entry name" value="AMP-binding_CS"/>
</dbReference>
<evidence type="ECO:0000259" key="2">
    <source>
        <dbReference type="SMART" id="SM00159"/>
    </source>
</evidence>
<dbReference type="Pfam" id="PF13385">
    <property type="entry name" value="Laminin_G_3"/>
    <property type="match status" value="1"/>
</dbReference>
<organism evidence="3 4">
    <name type="scientific">Raphidocelis subcapitata</name>
    <dbReference type="NCBI Taxonomy" id="307507"/>
    <lineage>
        <taxon>Eukaryota</taxon>
        <taxon>Viridiplantae</taxon>
        <taxon>Chlorophyta</taxon>
        <taxon>core chlorophytes</taxon>
        <taxon>Chlorophyceae</taxon>
        <taxon>CS clade</taxon>
        <taxon>Sphaeropleales</taxon>
        <taxon>Selenastraceae</taxon>
        <taxon>Raphidocelis</taxon>
    </lineage>
</organism>
<protein>
    <recommendedName>
        <fullName evidence="2">Pentraxin (PTX) domain-containing protein</fullName>
    </recommendedName>
</protein>
<dbReference type="PROSITE" id="PS00455">
    <property type="entry name" value="AMP_BINDING"/>
    <property type="match status" value="1"/>
</dbReference>
<dbReference type="Gene3D" id="3.40.50.12780">
    <property type="entry name" value="N-terminal domain of ligase-like"/>
    <property type="match status" value="1"/>
</dbReference>
<sequence>MGPCDVVAVSPPSSSASAIFRRASSKDGFPALDGVTTLYELFEKSVAAHKDLPALGTRAIGQDGAAGPFEWMTYGEAGASVAHIASALAALGVPPQGRVGIYAPNCAEWMIAMQARNRMSYECVPLYDSLGDHAIEYVLGHSQVEAVFVDARKLGKLAASLAALQESGESRVRAVIYWGADKPDDKALKAVAALGVEACAWEEALSAGAEAPVGPVPPSADDYCTIMYTSGTTGDPKGVLLRHSAVVASVRGVWGYCYDIGYRLGTDDALLSYLPLAHIFDRVAEELMLHIGGRIGYFQGDTTKLMDDITALRPTLFIGVPRIFERIESGVMGQVARGGTIPRLLFAAAYQWKLRWLRAGWPSDGASPLFDRLVFGKVKARLGGRVRLIVSGGAPLAPHVEEFLRVAMCAPVAQGYGLTECCAGAAIAVADKWDQFATNGPPLPVVEIRFASVPEMGYDATGPNPVGEVLLRGPCMFDGYYKLPDKTAEIAKDSSGKGNDLVLALPPQRGDVEIKQDTNTLHTGRLEFKNNMAINKAMKAMPEGSFTVEFWAKGAPLEPGAPAQDMYAQLFSYAAARADDPSRAPDFADDAIRIERYLEDFSAGGWIGDSSTQSTAGAISVHINSNENTDSQTAQNWIDFDVGWTDGGWHHVAVTWDAGDGATKLYFDGVAKTPFWKSNNGVIDDKPAREGGVDPHVAGGTARRGDGSLVLGQDQDCLGGCFSPSNSFDGQMAVLRVWRRALSGDEVKRNMWRDRPDTEEGLAALYIFDGEGVKSLGGANPDQMIAVDRTSGANHLSLRSNPPEWVYSYAPLTLPDGTPAPPPTPGRAGYAMRLHDNQVLMVPEFHDFPSSAITVEFWMQSVDTCRPGVPFSYAHGRYEQEDNSFLIFNYNSWGVSVMEDEGVMADHLSGVAATDGAWHHVAVTWEGATGRTVLYQDGRAMWSVTRGKGKTIPSGGTLVIGREQDCQGGCFDSAAGAIGSVSEVDDLEYGAQDFFGLVEEMRVHTCFCRAPYIRLGPLTVRDPVLMEMNVGGLVRGLEPGIIGIAGYDVFRRAVFEFPTVEETATALAALGTAAVLATALAAVPPSRAAEAAAIAAKLLPPGVGGSGGESSDSEMTAFDAGTLGPLQRQLTGTAHAASVAAGSSSGGALAVPTSSGSSTSGSVAWGGDGSGSSSSTASSGGRGARGARGPAAPPVPVPGPHPPKPGPDLKPLWLLIHNPESPPAFSEHYIWHPMRM</sequence>
<comment type="caution">
    <text evidence="3">The sequence shown here is derived from an EMBL/GenBank/DDBJ whole genome shotgun (WGS) entry which is preliminary data.</text>
</comment>
<feature type="compositionally biased region" description="Pro residues" evidence="1">
    <location>
        <begin position="1191"/>
        <end position="1208"/>
    </location>
</feature>
<dbReference type="OrthoDB" id="89765at2759"/>
<dbReference type="PANTHER" id="PTHR43272:SF3">
    <property type="entry name" value="LONG CHAIN ACYL-COA SYNTHETASE 4"/>
    <property type="match status" value="1"/>
</dbReference>
<dbReference type="Pfam" id="PF00354">
    <property type="entry name" value="Pentaxin"/>
    <property type="match status" value="1"/>
</dbReference>
<dbReference type="InterPro" id="IPR013320">
    <property type="entry name" value="ConA-like_dom_sf"/>
</dbReference>
<feature type="region of interest" description="Disordered" evidence="1">
    <location>
        <begin position="1143"/>
        <end position="1211"/>
    </location>
</feature>
<dbReference type="SUPFAM" id="SSF56801">
    <property type="entry name" value="Acetyl-CoA synthetase-like"/>
    <property type="match status" value="1"/>
</dbReference>
<dbReference type="InParanoid" id="A0A2V0PFT1"/>
<dbReference type="SUPFAM" id="SSF49899">
    <property type="entry name" value="Concanavalin A-like lectins/glucanases"/>
    <property type="match status" value="2"/>
</dbReference>
<evidence type="ECO:0000313" key="4">
    <source>
        <dbReference type="Proteomes" id="UP000247498"/>
    </source>
</evidence>
<evidence type="ECO:0000313" key="3">
    <source>
        <dbReference type="EMBL" id="GBF95915.1"/>
    </source>
</evidence>
<feature type="domain" description="Pentraxin (PTX)" evidence="2">
    <location>
        <begin position="812"/>
        <end position="1006"/>
    </location>
</feature>
<dbReference type="GO" id="GO:0005783">
    <property type="term" value="C:endoplasmic reticulum"/>
    <property type="evidence" value="ECO:0007669"/>
    <property type="project" value="TreeGrafter"/>
</dbReference>
<accession>A0A2V0PFT1</accession>
<feature type="compositionally biased region" description="Low complexity" evidence="1">
    <location>
        <begin position="1143"/>
        <end position="1163"/>
    </location>
</feature>
<dbReference type="Proteomes" id="UP000247498">
    <property type="component" value="Unassembled WGS sequence"/>
</dbReference>
<dbReference type="PANTHER" id="PTHR43272">
    <property type="entry name" value="LONG-CHAIN-FATTY-ACID--COA LIGASE"/>
    <property type="match status" value="1"/>
</dbReference>
<dbReference type="GO" id="GO:0004467">
    <property type="term" value="F:long-chain fatty acid-CoA ligase activity"/>
    <property type="evidence" value="ECO:0007669"/>
    <property type="project" value="TreeGrafter"/>
</dbReference>
<reference evidence="3 4" key="1">
    <citation type="journal article" date="2018" name="Sci. Rep.">
        <title>Raphidocelis subcapitata (=Pseudokirchneriella subcapitata) provides an insight into genome evolution and environmental adaptations in the Sphaeropleales.</title>
        <authorList>
            <person name="Suzuki S."/>
            <person name="Yamaguchi H."/>
            <person name="Nakajima N."/>
            <person name="Kawachi M."/>
        </authorList>
    </citation>
    <scope>NUCLEOTIDE SEQUENCE [LARGE SCALE GENOMIC DNA]</scope>
    <source>
        <strain evidence="3 4">NIES-35</strain>
    </source>
</reference>
<dbReference type="InterPro" id="IPR001759">
    <property type="entry name" value="PTX_dom"/>
</dbReference>
<dbReference type="Pfam" id="PF00501">
    <property type="entry name" value="AMP-binding"/>
    <property type="match status" value="1"/>
</dbReference>
<dbReference type="InterPro" id="IPR042099">
    <property type="entry name" value="ANL_N_sf"/>
</dbReference>
<dbReference type="GO" id="GO:0016020">
    <property type="term" value="C:membrane"/>
    <property type="evidence" value="ECO:0007669"/>
    <property type="project" value="TreeGrafter"/>
</dbReference>
<keyword evidence="4" id="KW-1185">Reference proteome</keyword>
<dbReference type="EMBL" id="BDRX01000072">
    <property type="protein sequence ID" value="GBF95915.1"/>
    <property type="molecule type" value="Genomic_DNA"/>
</dbReference>